<evidence type="ECO:0000256" key="6">
    <source>
        <dbReference type="PROSITE-ProRule" id="PRU00169"/>
    </source>
</evidence>
<proteinExistence type="predicted"/>
<evidence type="ECO:0000256" key="4">
    <source>
        <dbReference type="ARBA" id="ARBA00023125"/>
    </source>
</evidence>
<evidence type="ECO:0000256" key="3">
    <source>
        <dbReference type="ARBA" id="ARBA00023015"/>
    </source>
</evidence>
<dbReference type="STRING" id="89524.SAMN05444370_1071"/>
<dbReference type="InterPro" id="IPR011006">
    <property type="entry name" value="CheY-like_superfamily"/>
</dbReference>
<dbReference type="SMART" id="SM00448">
    <property type="entry name" value="REC"/>
    <property type="match status" value="1"/>
</dbReference>
<dbReference type="InterPro" id="IPR001789">
    <property type="entry name" value="Sig_transdc_resp-reg_receiver"/>
</dbReference>
<name>A0A1H4CC17_9RHOB</name>
<evidence type="ECO:0000313" key="9">
    <source>
        <dbReference type="Proteomes" id="UP000198703"/>
    </source>
</evidence>
<feature type="modified residue" description="4-aspartylphosphate" evidence="6">
    <location>
        <position position="52"/>
    </location>
</feature>
<keyword evidence="1 6" id="KW-0597">Phosphoprotein</keyword>
<dbReference type="OrthoDB" id="5292887at2"/>
<evidence type="ECO:0000313" key="8">
    <source>
        <dbReference type="EMBL" id="SEA57995.1"/>
    </source>
</evidence>
<evidence type="ECO:0000259" key="7">
    <source>
        <dbReference type="PROSITE" id="PS50110"/>
    </source>
</evidence>
<keyword evidence="3" id="KW-0805">Transcription regulation</keyword>
<keyword evidence="4" id="KW-0238">DNA-binding</keyword>
<keyword evidence="5" id="KW-0804">Transcription</keyword>
<organism evidence="8 9">
    <name type="scientific">Rubrimonas cliftonensis</name>
    <dbReference type="NCBI Taxonomy" id="89524"/>
    <lineage>
        <taxon>Bacteria</taxon>
        <taxon>Pseudomonadati</taxon>
        <taxon>Pseudomonadota</taxon>
        <taxon>Alphaproteobacteria</taxon>
        <taxon>Rhodobacterales</taxon>
        <taxon>Paracoccaceae</taxon>
        <taxon>Rubrimonas</taxon>
    </lineage>
</organism>
<gene>
    <name evidence="8" type="ORF">SAMN05444370_1071</name>
</gene>
<dbReference type="PANTHER" id="PTHR48111:SF1">
    <property type="entry name" value="TWO-COMPONENT RESPONSE REGULATOR ORR33"/>
    <property type="match status" value="1"/>
</dbReference>
<reference evidence="8 9" key="1">
    <citation type="submission" date="2016-10" db="EMBL/GenBank/DDBJ databases">
        <authorList>
            <person name="de Groot N.N."/>
        </authorList>
    </citation>
    <scope>NUCLEOTIDE SEQUENCE [LARGE SCALE GENOMIC DNA]</scope>
    <source>
        <strain evidence="8 9">DSM 15345</strain>
    </source>
</reference>
<feature type="domain" description="Response regulatory" evidence="7">
    <location>
        <begin position="3"/>
        <end position="117"/>
    </location>
</feature>
<dbReference type="CDD" id="cd17574">
    <property type="entry name" value="REC_OmpR"/>
    <property type="match status" value="1"/>
</dbReference>
<dbReference type="InterPro" id="IPR039420">
    <property type="entry name" value="WalR-like"/>
</dbReference>
<dbReference type="SUPFAM" id="SSF52172">
    <property type="entry name" value="CheY-like"/>
    <property type="match status" value="1"/>
</dbReference>
<evidence type="ECO:0000256" key="5">
    <source>
        <dbReference type="ARBA" id="ARBA00023163"/>
    </source>
</evidence>
<accession>A0A1H4CC17</accession>
<dbReference type="GO" id="GO:0032993">
    <property type="term" value="C:protein-DNA complex"/>
    <property type="evidence" value="ECO:0007669"/>
    <property type="project" value="TreeGrafter"/>
</dbReference>
<dbReference type="PANTHER" id="PTHR48111">
    <property type="entry name" value="REGULATOR OF RPOS"/>
    <property type="match status" value="1"/>
</dbReference>
<protein>
    <submittedName>
        <fullName evidence="8">Response regulator receiver domain-containing protein</fullName>
    </submittedName>
</protein>
<sequence length="117" mass="12688">MAKIVVIEDESALRAMIAEELEDLGHTVVTAVNGEQGLAAILEHRPQFVCCDVNMPVMNGLALKQKLNALGLGPNELTFIFVSARVDRNDIADGLMLGADHYLTKPIDMDRLATLVS</sequence>
<dbReference type="GO" id="GO:0005829">
    <property type="term" value="C:cytosol"/>
    <property type="evidence" value="ECO:0007669"/>
    <property type="project" value="TreeGrafter"/>
</dbReference>
<evidence type="ECO:0000256" key="1">
    <source>
        <dbReference type="ARBA" id="ARBA00022553"/>
    </source>
</evidence>
<evidence type="ECO:0000256" key="2">
    <source>
        <dbReference type="ARBA" id="ARBA00023012"/>
    </source>
</evidence>
<dbReference type="GO" id="GO:0006355">
    <property type="term" value="P:regulation of DNA-templated transcription"/>
    <property type="evidence" value="ECO:0007669"/>
    <property type="project" value="TreeGrafter"/>
</dbReference>
<dbReference type="GO" id="GO:0000976">
    <property type="term" value="F:transcription cis-regulatory region binding"/>
    <property type="evidence" value="ECO:0007669"/>
    <property type="project" value="TreeGrafter"/>
</dbReference>
<dbReference type="GO" id="GO:0000156">
    <property type="term" value="F:phosphorelay response regulator activity"/>
    <property type="evidence" value="ECO:0007669"/>
    <property type="project" value="TreeGrafter"/>
</dbReference>
<dbReference type="RefSeq" id="WP_093253926.1">
    <property type="nucleotide sequence ID" value="NZ_FNQM01000007.1"/>
</dbReference>
<keyword evidence="9" id="KW-1185">Reference proteome</keyword>
<dbReference type="PROSITE" id="PS50110">
    <property type="entry name" value="RESPONSE_REGULATORY"/>
    <property type="match status" value="1"/>
</dbReference>
<dbReference type="Proteomes" id="UP000198703">
    <property type="component" value="Unassembled WGS sequence"/>
</dbReference>
<dbReference type="Gene3D" id="3.40.50.2300">
    <property type="match status" value="1"/>
</dbReference>
<dbReference type="EMBL" id="FNQM01000007">
    <property type="protein sequence ID" value="SEA57995.1"/>
    <property type="molecule type" value="Genomic_DNA"/>
</dbReference>
<dbReference type="Pfam" id="PF00072">
    <property type="entry name" value="Response_reg"/>
    <property type="match status" value="1"/>
</dbReference>
<keyword evidence="2" id="KW-0902">Two-component regulatory system</keyword>
<dbReference type="AlphaFoldDB" id="A0A1H4CC17"/>